<organism evidence="1">
    <name type="scientific">hydrothermal vent metagenome</name>
    <dbReference type="NCBI Taxonomy" id="652676"/>
    <lineage>
        <taxon>unclassified sequences</taxon>
        <taxon>metagenomes</taxon>
        <taxon>ecological metagenomes</taxon>
    </lineage>
</organism>
<dbReference type="GO" id="GO:0005886">
    <property type="term" value="C:plasma membrane"/>
    <property type="evidence" value="ECO:0007669"/>
    <property type="project" value="TreeGrafter"/>
</dbReference>
<dbReference type="EMBL" id="UOFQ01000055">
    <property type="protein sequence ID" value="VAW86946.1"/>
    <property type="molecule type" value="Genomic_DNA"/>
</dbReference>
<proteinExistence type="predicted"/>
<accession>A0A3B1A237</accession>
<evidence type="ECO:0008006" key="2">
    <source>
        <dbReference type="Google" id="ProtNLM"/>
    </source>
</evidence>
<gene>
    <name evidence="1" type="ORF">MNBD_GAMMA17-1508</name>
</gene>
<dbReference type="Gene3D" id="3.40.1690.10">
    <property type="entry name" value="secretion proteins EscU"/>
    <property type="match status" value="1"/>
</dbReference>
<dbReference type="SUPFAM" id="SSF160544">
    <property type="entry name" value="EscU C-terminal domain-like"/>
    <property type="match status" value="1"/>
</dbReference>
<dbReference type="Pfam" id="PF01312">
    <property type="entry name" value="Bac_export_2"/>
    <property type="match status" value="1"/>
</dbReference>
<dbReference type="AlphaFoldDB" id="A0A3B1A237"/>
<dbReference type="PANTHER" id="PTHR30531">
    <property type="entry name" value="FLAGELLAR BIOSYNTHETIC PROTEIN FLHB"/>
    <property type="match status" value="1"/>
</dbReference>
<dbReference type="InterPro" id="IPR029025">
    <property type="entry name" value="T3SS_substrate_exporter_C"/>
</dbReference>
<sequence>MKTEKADQITTVALMYDGENAPTITAKGNGHIGEEILRIAKENNIPLHEDAELVQLLSQLELGDEIPRALYITIAQVIAFAYIISGKYNNQP</sequence>
<name>A0A3B1A237_9ZZZZ</name>
<dbReference type="InterPro" id="IPR006135">
    <property type="entry name" value="T3SS_substrate_exporter"/>
</dbReference>
<dbReference type="PANTHER" id="PTHR30531:SF12">
    <property type="entry name" value="FLAGELLAR BIOSYNTHETIC PROTEIN FLHB"/>
    <property type="match status" value="1"/>
</dbReference>
<dbReference type="GO" id="GO:0009306">
    <property type="term" value="P:protein secretion"/>
    <property type="evidence" value="ECO:0007669"/>
    <property type="project" value="InterPro"/>
</dbReference>
<reference evidence="1" key="1">
    <citation type="submission" date="2018-06" db="EMBL/GenBank/DDBJ databases">
        <authorList>
            <person name="Zhirakovskaya E."/>
        </authorList>
    </citation>
    <scope>NUCLEOTIDE SEQUENCE</scope>
</reference>
<evidence type="ECO:0000313" key="1">
    <source>
        <dbReference type="EMBL" id="VAW86946.1"/>
    </source>
</evidence>
<protein>
    <recommendedName>
        <fullName evidence="2">Flagellar biosynthesis protein FlhB</fullName>
    </recommendedName>
</protein>